<keyword evidence="4" id="KW-1185">Reference proteome</keyword>
<accession>A0A1L9VSN9</accession>
<reference evidence="4" key="1">
    <citation type="journal article" date="2017" name="Genome Biol.">
        <title>Comparative genomics reveals high biological diversity and specific adaptations in the industrially and medically important fungal genus Aspergillus.</title>
        <authorList>
            <person name="de Vries R.P."/>
            <person name="Riley R."/>
            <person name="Wiebenga A."/>
            <person name="Aguilar-Osorio G."/>
            <person name="Amillis S."/>
            <person name="Uchima C.A."/>
            <person name="Anderluh G."/>
            <person name="Asadollahi M."/>
            <person name="Askin M."/>
            <person name="Barry K."/>
            <person name="Battaglia E."/>
            <person name="Bayram O."/>
            <person name="Benocci T."/>
            <person name="Braus-Stromeyer S.A."/>
            <person name="Caldana C."/>
            <person name="Canovas D."/>
            <person name="Cerqueira G.C."/>
            <person name="Chen F."/>
            <person name="Chen W."/>
            <person name="Choi C."/>
            <person name="Clum A."/>
            <person name="Dos Santos R.A."/>
            <person name="Damasio A.R."/>
            <person name="Diallinas G."/>
            <person name="Emri T."/>
            <person name="Fekete E."/>
            <person name="Flipphi M."/>
            <person name="Freyberg S."/>
            <person name="Gallo A."/>
            <person name="Gournas C."/>
            <person name="Habgood R."/>
            <person name="Hainaut M."/>
            <person name="Harispe M.L."/>
            <person name="Henrissat B."/>
            <person name="Hilden K.S."/>
            <person name="Hope R."/>
            <person name="Hossain A."/>
            <person name="Karabika E."/>
            <person name="Karaffa L."/>
            <person name="Karanyi Z."/>
            <person name="Krasevec N."/>
            <person name="Kuo A."/>
            <person name="Kusch H."/>
            <person name="LaButti K."/>
            <person name="Lagendijk E.L."/>
            <person name="Lapidus A."/>
            <person name="Levasseur A."/>
            <person name="Lindquist E."/>
            <person name="Lipzen A."/>
            <person name="Logrieco A.F."/>
            <person name="MacCabe A."/>
            <person name="Maekelae M.R."/>
            <person name="Malavazi I."/>
            <person name="Melin P."/>
            <person name="Meyer V."/>
            <person name="Mielnichuk N."/>
            <person name="Miskei M."/>
            <person name="Molnar A.P."/>
            <person name="Mule G."/>
            <person name="Ngan C.Y."/>
            <person name="Orejas M."/>
            <person name="Orosz E."/>
            <person name="Ouedraogo J.P."/>
            <person name="Overkamp K.M."/>
            <person name="Park H.-S."/>
            <person name="Perrone G."/>
            <person name="Piumi F."/>
            <person name="Punt P.J."/>
            <person name="Ram A.F."/>
            <person name="Ramon A."/>
            <person name="Rauscher S."/>
            <person name="Record E."/>
            <person name="Riano-Pachon D.M."/>
            <person name="Robert V."/>
            <person name="Roehrig J."/>
            <person name="Ruller R."/>
            <person name="Salamov A."/>
            <person name="Salih N.S."/>
            <person name="Samson R.A."/>
            <person name="Sandor E."/>
            <person name="Sanguinetti M."/>
            <person name="Schuetze T."/>
            <person name="Sepcic K."/>
            <person name="Shelest E."/>
            <person name="Sherlock G."/>
            <person name="Sophianopoulou V."/>
            <person name="Squina F.M."/>
            <person name="Sun H."/>
            <person name="Susca A."/>
            <person name="Todd R.B."/>
            <person name="Tsang A."/>
            <person name="Unkles S.E."/>
            <person name="van de Wiele N."/>
            <person name="van Rossen-Uffink D."/>
            <person name="Oliveira J.V."/>
            <person name="Vesth T.C."/>
            <person name="Visser J."/>
            <person name="Yu J.-H."/>
            <person name="Zhou M."/>
            <person name="Andersen M.R."/>
            <person name="Archer D.B."/>
            <person name="Baker S.E."/>
            <person name="Benoit I."/>
            <person name="Brakhage A.A."/>
            <person name="Braus G.H."/>
            <person name="Fischer R."/>
            <person name="Frisvad J.C."/>
            <person name="Goldman G.H."/>
            <person name="Houbraken J."/>
            <person name="Oakley B."/>
            <person name="Pocsi I."/>
            <person name="Scazzocchio C."/>
            <person name="Seiboth B."/>
            <person name="vanKuyk P.A."/>
            <person name="Wortman J."/>
            <person name="Dyer P.S."/>
            <person name="Grigoriev I.V."/>
        </authorList>
    </citation>
    <scope>NUCLEOTIDE SEQUENCE [LARGE SCALE GENOMIC DNA]</scope>
    <source>
        <strain evidence="4">CBS 516.65</strain>
    </source>
</reference>
<feature type="compositionally biased region" description="Low complexity" evidence="1">
    <location>
        <begin position="86"/>
        <end position="99"/>
    </location>
</feature>
<protein>
    <submittedName>
        <fullName evidence="3">Uncharacterized protein</fullName>
    </submittedName>
</protein>
<dbReference type="Proteomes" id="UP000184300">
    <property type="component" value="Unassembled WGS sequence"/>
</dbReference>
<feature type="transmembrane region" description="Helical" evidence="2">
    <location>
        <begin position="6"/>
        <end position="27"/>
    </location>
</feature>
<keyword evidence="2" id="KW-1133">Transmembrane helix</keyword>
<dbReference type="RefSeq" id="XP_022403593.1">
    <property type="nucleotide sequence ID" value="XM_022550037.1"/>
</dbReference>
<organism evidence="3 4">
    <name type="scientific">Aspergillus glaucus CBS 516.65</name>
    <dbReference type="NCBI Taxonomy" id="1160497"/>
    <lineage>
        <taxon>Eukaryota</taxon>
        <taxon>Fungi</taxon>
        <taxon>Dikarya</taxon>
        <taxon>Ascomycota</taxon>
        <taxon>Pezizomycotina</taxon>
        <taxon>Eurotiomycetes</taxon>
        <taxon>Eurotiomycetidae</taxon>
        <taxon>Eurotiales</taxon>
        <taxon>Aspergillaceae</taxon>
        <taxon>Aspergillus</taxon>
        <taxon>Aspergillus subgen. Aspergillus</taxon>
    </lineage>
</organism>
<sequence>MPASCAVITFPIVCQTVFILFIIECAFRFINYKWFNNSHPQVCGCVCHKTEMNTDSQQSPNSENSDKTNLPELNLGMQEYPIPYWSSSNNNSNNNNRNNTINPLPTRAIDNRERNGKAEGLAKKIVDKWEENGIMEVIARTVVENWARNGTLEQVVTAGQWRQKLRELRDGARQRALAVTPSSEKGGYQ</sequence>
<keyword evidence="2" id="KW-0812">Transmembrane</keyword>
<evidence type="ECO:0000313" key="3">
    <source>
        <dbReference type="EMBL" id="OJJ86904.1"/>
    </source>
</evidence>
<gene>
    <name evidence="3" type="ORF">ASPGLDRAFT_79857</name>
</gene>
<proteinExistence type="predicted"/>
<dbReference type="EMBL" id="KV878891">
    <property type="protein sequence ID" value="OJJ86904.1"/>
    <property type="molecule type" value="Genomic_DNA"/>
</dbReference>
<name>A0A1L9VSN9_ASPGL</name>
<dbReference type="AlphaFoldDB" id="A0A1L9VSN9"/>
<dbReference type="GeneID" id="34466297"/>
<keyword evidence="2" id="KW-0472">Membrane</keyword>
<feature type="region of interest" description="Disordered" evidence="1">
    <location>
        <begin position="86"/>
        <end position="108"/>
    </location>
</feature>
<evidence type="ECO:0000256" key="1">
    <source>
        <dbReference type="SAM" id="MobiDB-lite"/>
    </source>
</evidence>
<evidence type="ECO:0000313" key="4">
    <source>
        <dbReference type="Proteomes" id="UP000184300"/>
    </source>
</evidence>
<evidence type="ECO:0000256" key="2">
    <source>
        <dbReference type="SAM" id="Phobius"/>
    </source>
</evidence>
<dbReference type="VEuPathDB" id="FungiDB:ASPGLDRAFT_79857"/>